<organism evidence="3 4">
    <name type="scientific">Halomonas salipaludis</name>
    <dbReference type="NCBI Taxonomy" id="2032625"/>
    <lineage>
        <taxon>Bacteria</taxon>
        <taxon>Pseudomonadati</taxon>
        <taxon>Pseudomonadota</taxon>
        <taxon>Gammaproteobacteria</taxon>
        <taxon>Oceanospirillales</taxon>
        <taxon>Halomonadaceae</taxon>
        <taxon>Halomonas</taxon>
    </lineage>
</organism>
<gene>
    <name evidence="3" type="ORF">CK498_24210</name>
</gene>
<dbReference type="GO" id="GO:0003676">
    <property type="term" value="F:nucleic acid binding"/>
    <property type="evidence" value="ECO:0007669"/>
    <property type="project" value="InterPro"/>
</dbReference>
<dbReference type="OrthoDB" id="9795424at2"/>
<dbReference type="InterPro" id="IPR012337">
    <property type="entry name" value="RNaseH-like_sf"/>
</dbReference>
<sequence>MAVTSQQVTLYMSQRQQGQTQEVAAAKAGLSVRTARRLERRAESSELPAPRHWRTRSDPFADVWETTLVPQLAAAPGLQALTLLEWLQEQHPGQYPDSLLRTLQRRVKGWRAAHGPEKEVMFPQTHGPGLRGLSDFTELKGIVITVAGEPLDHRLYHFRLAYSGWCDVRVVLGGESYPALAEGLTRALERLGGVPAEHRTDSLSAAFRNLGRETEADLTVRYAALCAHYGMTATRNNPGRGHENASIESPHGHFKRRLQQRLALRGSQDFASLDDYQAFLDEVAAAINRRNAARITVERGALQPLPSRPGTDYSEVTVRVTTSSTIQVRKVLYSVPSRLIGERLRVHLYDDRLVLHHAQQELLTLRRRHATPESGRLRVIDYRHVIGWLVRKPRALAGLTFRDELLPSADWRELYARLTAALPVAEACKRIVGALALAAEQDQAEAIARYWLGALERGKSPTLAELQARFAATPSHTIAFPQVTQHEIASYDHLVPSVPATEVRCHA</sequence>
<dbReference type="RefSeq" id="WP_095623417.1">
    <property type="nucleotide sequence ID" value="NZ_NSKB01000015.1"/>
</dbReference>
<dbReference type="InterPro" id="IPR001584">
    <property type="entry name" value="Integrase_cat-core"/>
</dbReference>
<proteinExistence type="inferred from homology"/>
<dbReference type="Pfam" id="PF22483">
    <property type="entry name" value="Mu-transpos_C_2"/>
    <property type="match status" value="1"/>
</dbReference>
<feature type="domain" description="Integrase catalytic" evidence="2">
    <location>
        <begin position="124"/>
        <end position="312"/>
    </location>
</feature>
<dbReference type="Proteomes" id="UP000217771">
    <property type="component" value="Unassembled WGS sequence"/>
</dbReference>
<reference evidence="3 4" key="1">
    <citation type="submission" date="2017-08" db="EMBL/GenBank/DDBJ databases">
        <title>Halomonas alkalisoli sp. nov., isolated from saline alkaline soil.</title>
        <authorList>
            <person name="Wang D."/>
            <person name="Zhang G."/>
        </authorList>
    </citation>
    <scope>NUCLEOTIDE SEQUENCE [LARGE SCALE GENOMIC DNA]</scope>
    <source>
        <strain evidence="3 4">WRN001</strain>
    </source>
</reference>
<evidence type="ECO:0000313" key="4">
    <source>
        <dbReference type="Proteomes" id="UP000217771"/>
    </source>
</evidence>
<dbReference type="EMBL" id="NSKB01000015">
    <property type="protein sequence ID" value="PAU74088.1"/>
    <property type="molecule type" value="Genomic_DNA"/>
</dbReference>
<dbReference type="AlphaFoldDB" id="A0A2A2EN70"/>
<dbReference type="InterPro" id="IPR036397">
    <property type="entry name" value="RNaseH_sf"/>
</dbReference>
<dbReference type="GO" id="GO:0015074">
    <property type="term" value="P:DNA integration"/>
    <property type="evidence" value="ECO:0007669"/>
    <property type="project" value="InterPro"/>
</dbReference>
<dbReference type="Gene3D" id="3.30.420.10">
    <property type="entry name" value="Ribonuclease H-like superfamily/Ribonuclease H"/>
    <property type="match status" value="1"/>
</dbReference>
<dbReference type="PROSITE" id="PS50994">
    <property type="entry name" value="INTEGRASE"/>
    <property type="match status" value="1"/>
</dbReference>
<comment type="caution">
    <text evidence="3">The sequence shown here is derived from an EMBL/GenBank/DDBJ whole genome shotgun (WGS) entry which is preliminary data.</text>
</comment>
<name>A0A2A2EN70_9GAMM</name>
<evidence type="ECO:0000313" key="3">
    <source>
        <dbReference type="EMBL" id="PAU74088.1"/>
    </source>
</evidence>
<dbReference type="NCBIfam" id="NF033546">
    <property type="entry name" value="transpos_IS21"/>
    <property type="match status" value="1"/>
</dbReference>
<keyword evidence="4" id="KW-1185">Reference proteome</keyword>
<dbReference type="PANTHER" id="PTHR35004">
    <property type="entry name" value="TRANSPOSASE RV3428C-RELATED"/>
    <property type="match status" value="1"/>
</dbReference>
<evidence type="ECO:0000256" key="1">
    <source>
        <dbReference type="ARBA" id="ARBA00009277"/>
    </source>
</evidence>
<comment type="similarity">
    <text evidence="1">Belongs to the transposase IS21/IS408/IS1162 family.</text>
</comment>
<evidence type="ECO:0000259" key="2">
    <source>
        <dbReference type="PROSITE" id="PS50994"/>
    </source>
</evidence>
<dbReference type="InterPro" id="IPR054353">
    <property type="entry name" value="IstA-like_C"/>
</dbReference>
<protein>
    <submittedName>
        <fullName evidence="3">IS21 family transposase</fullName>
    </submittedName>
</protein>
<accession>A0A2A2EN70</accession>
<dbReference type="SUPFAM" id="SSF53098">
    <property type="entry name" value="Ribonuclease H-like"/>
    <property type="match status" value="1"/>
</dbReference>
<dbReference type="PANTHER" id="PTHR35004:SF7">
    <property type="entry name" value="INTEGRASE PROTEIN"/>
    <property type="match status" value="1"/>
</dbReference>